<dbReference type="HOGENOM" id="CLU_077379_0_0_6"/>
<name>D3HLV0_LEGLN</name>
<dbReference type="InterPro" id="IPR054312">
    <property type="entry name" value="LPG0439_HIT-like"/>
</dbReference>
<dbReference type="Proteomes" id="UP000001060">
    <property type="component" value="Chromosome"/>
</dbReference>
<dbReference type="OrthoDB" id="5652935at2"/>
<accession>D3HLV0</accession>
<dbReference type="RefSeq" id="WP_003634888.1">
    <property type="nucleotide sequence ID" value="NC_013861.1"/>
</dbReference>
<evidence type="ECO:0000313" key="4">
    <source>
        <dbReference type="Proteomes" id="UP000001060"/>
    </source>
</evidence>
<organism evidence="3 4">
    <name type="scientific">Legionella longbeachae serogroup 1 (strain NSW150)</name>
    <dbReference type="NCBI Taxonomy" id="661367"/>
    <lineage>
        <taxon>Bacteria</taxon>
        <taxon>Pseudomonadati</taxon>
        <taxon>Pseudomonadota</taxon>
        <taxon>Gammaproteobacteria</taxon>
        <taxon>Legionellales</taxon>
        <taxon>Legionellaceae</taxon>
        <taxon>Legionella</taxon>
    </lineage>
</organism>
<keyword evidence="4" id="KW-1185">Reference proteome</keyword>
<feature type="region of interest" description="Disordered" evidence="1">
    <location>
        <begin position="223"/>
        <end position="248"/>
    </location>
</feature>
<dbReference type="EMBL" id="FN650140">
    <property type="protein sequence ID" value="CBJ13430.1"/>
    <property type="molecule type" value="Genomic_DNA"/>
</dbReference>
<proteinExistence type="predicted"/>
<evidence type="ECO:0000313" key="3">
    <source>
        <dbReference type="EMBL" id="CBJ13430.1"/>
    </source>
</evidence>
<protein>
    <recommendedName>
        <fullName evidence="2">LPG0439 HIT-related domain-containing protein</fullName>
    </recommendedName>
</protein>
<feature type="domain" description="LPG0439 HIT-related" evidence="2">
    <location>
        <begin position="26"/>
        <end position="165"/>
    </location>
</feature>
<evidence type="ECO:0000256" key="1">
    <source>
        <dbReference type="SAM" id="MobiDB-lite"/>
    </source>
</evidence>
<sequence length="248" mass="27916">MKSKIDFHMHEYPASHWSIDFAKAGTSIATITVRNKYHFSVILNPTDCQGYRSIIRYINEDKSSISSAFNRIYTLSEQRALNDVAAIMTKIYEKLGVIAQFSQLGNNSHHFNSQSRVIHVGDDEEPSLLHLHMWGRGDPEVEYIPGVPLRGPKPGLMFDLRTKVTPDKRELDTCITTFKNLLGDYIKSSEFIDEFENSIMVSFEETNVKGAQVREKRSDAGFFSSTISPKTCSTDSVSPSSGQPTPKL</sequence>
<dbReference type="eggNOG" id="ENOG5030SVY">
    <property type="taxonomic scope" value="Bacteria"/>
</dbReference>
<reference evidence="3 4" key="1">
    <citation type="journal article" date="2010" name="PLoS Genet.">
        <title>Analysis of the Legionella longbeachae genome and transcriptome uncovers unique strategies to cause Legionnaires' disease.</title>
        <authorList>
            <person name="Cazalet C."/>
            <person name="Gomez-Valero L."/>
            <person name="Rusniok C."/>
            <person name="Lomma M."/>
            <person name="Dervins-Ravault D."/>
            <person name="Newton H."/>
            <person name="Sansom F."/>
            <person name="Jarraud S."/>
            <person name="Zidane N."/>
            <person name="Ma L."/>
            <person name="Bouchier C."/>
            <person name="Etienne J."/>
            <person name="Hartland E."/>
            <person name="Buchrieser C."/>
        </authorList>
    </citation>
    <scope>NUCLEOTIDE SEQUENCE [LARGE SCALE GENOMIC DNA]</scope>
    <source>
        <strain evidence="3 4">NSW150</strain>
    </source>
</reference>
<dbReference type="GeneID" id="40927170"/>
<dbReference type="Pfam" id="PF22088">
    <property type="entry name" value="HIT-like"/>
    <property type="match status" value="1"/>
</dbReference>
<evidence type="ECO:0000259" key="2">
    <source>
        <dbReference type="Pfam" id="PF22088"/>
    </source>
</evidence>
<dbReference type="KEGG" id="llo:LLO_2983"/>
<dbReference type="AlphaFoldDB" id="D3HLV0"/>
<gene>
    <name evidence="3" type="ordered locus">LLO_2983</name>
</gene>